<evidence type="ECO:0000256" key="1">
    <source>
        <dbReference type="ARBA" id="ARBA00004974"/>
    </source>
</evidence>
<dbReference type="GO" id="GO:0005948">
    <property type="term" value="C:acetolactate synthase complex"/>
    <property type="evidence" value="ECO:0007669"/>
    <property type="project" value="TreeGrafter"/>
</dbReference>
<dbReference type="Gene3D" id="3.40.50.1220">
    <property type="entry name" value="TPP-binding domain"/>
    <property type="match status" value="1"/>
</dbReference>
<feature type="domain" description="Thiamine pyrophosphate enzyme TPP-binding" evidence="9">
    <location>
        <begin position="419"/>
        <end position="566"/>
    </location>
</feature>
<dbReference type="AlphaFoldDB" id="A0A5N5XCN3"/>
<sequence length="589" mass="64015">MENYDLLGLTGGEILHQRLTSHGVSHVFGHPGGPAAAIFNDVYGSPVIRFIPSRYERGAGHMAEGYAKATRRPGVVLISTDLSNSNMVTPILDGLLDRAPMVVICGQIATAQGADAFHKTDAIERVQPCMKWRTRVQRLSELPRAIDAAFRHAKHRQPGPVLVEMADGIGEAVFDPQALKESSNVSLIVEQVDGEARSPVSLMSSTIHLYERIDRVADVINQSRSPVICAGHGVLASASGCMLLSKISRKAHIPVATTLLGLGSFDETREEALHMIGTHGAPYANYAIQNADLLIVIGARLDERAVGNADGFAPKARDKDGGGRGIVHFDINAAKLGKVIKPTEIIIGDLSETLPILLSRLKPGKERGEWLDQIQMWKKAYSLQVPPSTRNSRPHPQQVVAELNRQTIPMKSSTTITTGVGQHQMWTSQHFRCTHPHSLITSGSPSTMGFSLPAAIGAKLALPDQQVIAVDCDSSFCTTIEELMTALLYQIQIKVIVFNNRQPGIIFPMQRSNYGAKSYCDVQTNTDFDRLARSVGYQGQRCESIEQLPHSIFWLLRCRGPALLDVAVSEPGVISLASNGTALEVMNLV</sequence>
<evidence type="ECO:0000313" key="12">
    <source>
        <dbReference type="Proteomes" id="UP000326565"/>
    </source>
</evidence>
<dbReference type="GO" id="GO:0009099">
    <property type="term" value="P:L-valine biosynthetic process"/>
    <property type="evidence" value="ECO:0007669"/>
    <property type="project" value="TreeGrafter"/>
</dbReference>
<feature type="domain" description="Thiamine pyrophosphate enzyme N-terminal TPP-binding" evidence="10">
    <location>
        <begin position="10"/>
        <end position="118"/>
    </location>
</feature>
<dbReference type="GO" id="GO:0000287">
    <property type="term" value="F:magnesium ion binding"/>
    <property type="evidence" value="ECO:0007669"/>
    <property type="project" value="InterPro"/>
</dbReference>
<dbReference type="GO" id="GO:0009097">
    <property type="term" value="P:isoleucine biosynthetic process"/>
    <property type="evidence" value="ECO:0007669"/>
    <property type="project" value="TreeGrafter"/>
</dbReference>
<evidence type="ECO:0000256" key="6">
    <source>
        <dbReference type="ARBA" id="ARBA00023304"/>
    </source>
</evidence>
<evidence type="ECO:0000256" key="4">
    <source>
        <dbReference type="ARBA" id="ARBA00013145"/>
    </source>
</evidence>
<dbReference type="PANTHER" id="PTHR18968:SF13">
    <property type="entry name" value="ACETOLACTATE SYNTHASE CATALYTIC SUBUNIT, MITOCHONDRIAL"/>
    <property type="match status" value="1"/>
</dbReference>
<evidence type="ECO:0000259" key="10">
    <source>
        <dbReference type="Pfam" id="PF02776"/>
    </source>
</evidence>
<gene>
    <name evidence="11" type="ORF">BDV29DRAFT_152803</name>
</gene>
<dbReference type="GO" id="GO:0050660">
    <property type="term" value="F:flavin adenine dinucleotide binding"/>
    <property type="evidence" value="ECO:0007669"/>
    <property type="project" value="TreeGrafter"/>
</dbReference>
<dbReference type="PANTHER" id="PTHR18968">
    <property type="entry name" value="THIAMINE PYROPHOSPHATE ENZYMES"/>
    <property type="match status" value="1"/>
</dbReference>
<keyword evidence="12" id="KW-1185">Reference proteome</keyword>
<evidence type="ECO:0000256" key="2">
    <source>
        <dbReference type="ARBA" id="ARBA00005025"/>
    </source>
</evidence>
<accession>A0A5N5XCN3</accession>
<protein>
    <recommendedName>
        <fullName evidence="4">acetolactate synthase</fullName>
        <ecNumber evidence="4">2.2.1.6</ecNumber>
    </recommendedName>
</protein>
<dbReference type="Gene3D" id="3.40.50.970">
    <property type="match status" value="2"/>
</dbReference>
<dbReference type="SUPFAM" id="SSF52518">
    <property type="entry name" value="Thiamin diphosphate-binding fold (THDP-binding)"/>
    <property type="match status" value="2"/>
</dbReference>
<evidence type="ECO:0000256" key="3">
    <source>
        <dbReference type="ARBA" id="ARBA00007812"/>
    </source>
</evidence>
<dbReference type="Pfam" id="PF02775">
    <property type="entry name" value="TPP_enzyme_C"/>
    <property type="match status" value="1"/>
</dbReference>
<dbReference type="InterPro" id="IPR012001">
    <property type="entry name" value="Thiamin_PyroP_enz_TPP-bd_dom"/>
</dbReference>
<evidence type="ECO:0000256" key="5">
    <source>
        <dbReference type="ARBA" id="ARBA00023052"/>
    </source>
</evidence>
<dbReference type="InterPro" id="IPR029035">
    <property type="entry name" value="DHS-like_NAD/FAD-binding_dom"/>
</dbReference>
<name>A0A5N5XCN3_9EURO</name>
<organism evidence="11 12">
    <name type="scientific">Aspergillus leporis</name>
    <dbReference type="NCBI Taxonomy" id="41062"/>
    <lineage>
        <taxon>Eukaryota</taxon>
        <taxon>Fungi</taxon>
        <taxon>Dikarya</taxon>
        <taxon>Ascomycota</taxon>
        <taxon>Pezizomycotina</taxon>
        <taxon>Eurotiomycetes</taxon>
        <taxon>Eurotiomycetidae</taxon>
        <taxon>Eurotiales</taxon>
        <taxon>Aspergillaceae</taxon>
        <taxon>Aspergillus</taxon>
        <taxon>Aspergillus subgen. Circumdati</taxon>
    </lineage>
</organism>
<dbReference type="InterPro" id="IPR045229">
    <property type="entry name" value="TPP_enz"/>
</dbReference>
<feature type="domain" description="Thiamine pyrophosphate enzyme central" evidence="8">
    <location>
        <begin position="213"/>
        <end position="355"/>
    </location>
</feature>
<dbReference type="GO" id="GO:0030976">
    <property type="term" value="F:thiamine pyrophosphate binding"/>
    <property type="evidence" value="ECO:0007669"/>
    <property type="project" value="InterPro"/>
</dbReference>
<dbReference type="InterPro" id="IPR011766">
    <property type="entry name" value="TPP_enzyme_TPP-bd"/>
</dbReference>
<keyword evidence="6" id="KW-0100">Branched-chain amino acid biosynthesis</keyword>
<dbReference type="GO" id="GO:0005739">
    <property type="term" value="C:mitochondrion"/>
    <property type="evidence" value="ECO:0007669"/>
    <property type="project" value="TreeGrafter"/>
</dbReference>
<dbReference type="GO" id="GO:0003984">
    <property type="term" value="F:acetolactate synthase activity"/>
    <property type="evidence" value="ECO:0007669"/>
    <property type="project" value="UniProtKB-EC"/>
</dbReference>
<dbReference type="CDD" id="cd07035">
    <property type="entry name" value="TPP_PYR_POX_like"/>
    <property type="match status" value="1"/>
</dbReference>
<dbReference type="Proteomes" id="UP000326565">
    <property type="component" value="Unassembled WGS sequence"/>
</dbReference>
<evidence type="ECO:0000259" key="8">
    <source>
        <dbReference type="Pfam" id="PF00205"/>
    </source>
</evidence>
<evidence type="ECO:0000256" key="7">
    <source>
        <dbReference type="RuleBase" id="RU362132"/>
    </source>
</evidence>
<dbReference type="EMBL" id="ML732158">
    <property type="protein sequence ID" value="KAB8078479.1"/>
    <property type="molecule type" value="Genomic_DNA"/>
</dbReference>
<dbReference type="SUPFAM" id="SSF52467">
    <property type="entry name" value="DHS-like NAD/FAD-binding domain"/>
    <property type="match status" value="1"/>
</dbReference>
<dbReference type="OrthoDB" id="16262at2759"/>
<keyword evidence="5 7" id="KW-0786">Thiamine pyrophosphate</keyword>
<comment type="pathway">
    <text evidence="2">Amino-acid biosynthesis; L-valine biosynthesis; L-valine from pyruvate: step 1/4.</text>
</comment>
<dbReference type="Pfam" id="PF00205">
    <property type="entry name" value="TPP_enzyme_M"/>
    <property type="match status" value="1"/>
</dbReference>
<reference evidence="11 12" key="1">
    <citation type="submission" date="2019-04" db="EMBL/GenBank/DDBJ databases">
        <title>Friends and foes A comparative genomics study of 23 Aspergillus species from section Flavi.</title>
        <authorList>
            <consortium name="DOE Joint Genome Institute"/>
            <person name="Kjaerbolling I."/>
            <person name="Vesth T."/>
            <person name="Frisvad J.C."/>
            <person name="Nybo J.L."/>
            <person name="Theobald S."/>
            <person name="Kildgaard S."/>
            <person name="Isbrandt T."/>
            <person name="Kuo A."/>
            <person name="Sato A."/>
            <person name="Lyhne E.K."/>
            <person name="Kogle M.E."/>
            <person name="Wiebenga A."/>
            <person name="Kun R.S."/>
            <person name="Lubbers R.J."/>
            <person name="Makela M.R."/>
            <person name="Barry K."/>
            <person name="Chovatia M."/>
            <person name="Clum A."/>
            <person name="Daum C."/>
            <person name="Haridas S."/>
            <person name="He G."/>
            <person name="LaButti K."/>
            <person name="Lipzen A."/>
            <person name="Mondo S."/>
            <person name="Riley R."/>
            <person name="Salamov A."/>
            <person name="Simmons B.A."/>
            <person name="Magnuson J.K."/>
            <person name="Henrissat B."/>
            <person name="Mortensen U.H."/>
            <person name="Larsen T.O."/>
            <person name="Devries R.P."/>
            <person name="Grigoriev I.V."/>
            <person name="Machida M."/>
            <person name="Baker S.E."/>
            <person name="Andersen M.R."/>
        </authorList>
    </citation>
    <scope>NUCLEOTIDE SEQUENCE [LARGE SCALE GENOMIC DNA]</scope>
    <source>
        <strain evidence="11 12">CBS 151.66</strain>
    </source>
</reference>
<dbReference type="FunFam" id="3.40.50.1220:FF:000008">
    <property type="entry name" value="Acetolactate synthase"/>
    <property type="match status" value="1"/>
</dbReference>
<dbReference type="EC" id="2.2.1.6" evidence="4"/>
<keyword evidence="6" id="KW-0028">Amino-acid biosynthesis</keyword>
<dbReference type="Pfam" id="PF02776">
    <property type="entry name" value="TPP_enzyme_N"/>
    <property type="match status" value="1"/>
</dbReference>
<dbReference type="InterPro" id="IPR012000">
    <property type="entry name" value="Thiamin_PyroP_enz_cen_dom"/>
</dbReference>
<comment type="similarity">
    <text evidence="3 7">Belongs to the TPP enzyme family.</text>
</comment>
<evidence type="ECO:0000313" key="11">
    <source>
        <dbReference type="EMBL" id="KAB8078479.1"/>
    </source>
</evidence>
<comment type="pathway">
    <text evidence="1">Amino-acid biosynthesis; L-isoleucine biosynthesis; L-isoleucine from 2-oxobutanoate: step 1/4.</text>
</comment>
<evidence type="ECO:0000259" key="9">
    <source>
        <dbReference type="Pfam" id="PF02775"/>
    </source>
</evidence>
<dbReference type="InterPro" id="IPR029061">
    <property type="entry name" value="THDP-binding"/>
</dbReference>
<dbReference type="FunFam" id="3.40.50.970:FF:000007">
    <property type="entry name" value="Acetolactate synthase"/>
    <property type="match status" value="1"/>
</dbReference>
<proteinExistence type="inferred from homology"/>